<dbReference type="OrthoDB" id="691484at2759"/>
<evidence type="ECO:0000256" key="1">
    <source>
        <dbReference type="SAM" id="MobiDB-lite"/>
    </source>
</evidence>
<dbReference type="Proteomes" id="UP000595140">
    <property type="component" value="Unassembled WGS sequence"/>
</dbReference>
<protein>
    <submittedName>
        <fullName evidence="2">Uncharacterized protein</fullName>
    </submittedName>
</protein>
<keyword evidence="3" id="KW-1185">Reference proteome</keyword>
<name>A0A484KZD9_9ASTE</name>
<evidence type="ECO:0000313" key="2">
    <source>
        <dbReference type="EMBL" id="VFQ68146.1"/>
    </source>
</evidence>
<accession>A0A484KZD9</accession>
<gene>
    <name evidence="2" type="ORF">CCAM_LOCUS9922</name>
</gene>
<reference evidence="2 3" key="1">
    <citation type="submission" date="2018-04" db="EMBL/GenBank/DDBJ databases">
        <authorList>
            <person name="Vogel A."/>
        </authorList>
    </citation>
    <scope>NUCLEOTIDE SEQUENCE [LARGE SCALE GENOMIC DNA]</scope>
</reference>
<sequence>MSIALKGNSSVDLGIERSGFVHGMKCIPIYESPEFPVGDGGFAAKEADSDEQTSSCTSSIGRNSDDLQVGRSLDAADGDGEEVQSSFKGGVLDNLEALEEVLPIKY</sequence>
<evidence type="ECO:0000313" key="3">
    <source>
        <dbReference type="Proteomes" id="UP000595140"/>
    </source>
</evidence>
<dbReference type="EMBL" id="OOIL02000669">
    <property type="protein sequence ID" value="VFQ68146.1"/>
    <property type="molecule type" value="Genomic_DNA"/>
</dbReference>
<dbReference type="AlphaFoldDB" id="A0A484KZD9"/>
<organism evidence="2 3">
    <name type="scientific">Cuscuta campestris</name>
    <dbReference type="NCBI Taxonomy" id="132261"/>
    <lineage>
        <taxon>Eukaryota</taxon>
        <taxon>Viridiplantae</taxon>
        <taxon>Streptophyta</taxon>
        <taxon>Embryophyta</taxon>
        <taxon>Tracheophyta</taxon>
        <taxon>Spermatophyta</taxon>
        <taxon>Magnoliopsida</taxon>
        <taxon>eudicotyledons</taxon>
        <taxon>Gunneridae</taxon>
        <taxon>Pentapetalae</taxon>
        <taxon>asterids</taxon>
        <taxon>lamiids</taxon>
        <taxon>Solanales</taxon>
        <taxon>Convolvulaceae</taxon>
        <taxon>Cuscuteae</taxon>
        <taxon>Cuscuta</taxon>
        <taxon>Cuscuta subgen. Grammica</taxon>
        <taxon>Cuscuta sect. Cleistogrammica</taxon>
    </lineage>
</organism>
<feature type="compositionally biased region" description="Polar residues" evidence="1">
    <location>
        <begin position="52"/>
        <end position="62"/>
    </location>
</feature>
<proteinExistence type="predicted"/>
<feature type="region of interest" description="Disordered" evidence="1">
    <location>
        <begin position="40"/>
        <end position="85"/>
    </location>
</feature>